<proteinExistence type="predicted"/>
<evidence type="ECO:0008006" key="5">
    <source>
        <dbReference type="Google" id="ProtNLM"/>
    </source>
</evidence>
<feature type="region of interest" description="Disordered" evidence="1">
    <location>
        <begin position="387"/>
        <end position="407"/>
    </location>
</feature>
<accession>A0AAD6ZV36</accession>
<dbReference type="EMBL" id="JARIHO010000026">
    <property type="protein sequence ID" value="KAJ7340834.1"/>
    <property type="molecule type" value="Genomic_DNA"/>
</dbReference>
<feature type="transmembrane region" description="Helical" evidence="2">
    <location>
        <begin position="472"/>
        <end position="490"/>
    </location>
</feature>
<sequence length="677" mass="72540">MSTPPQIVIDDAVLCGKPPTNNCFTFTGAQWDVSTTQQGVFQRTMHVVNESSSGIGYSVTFSGEGASTTLEMAADNSTGTAIEVFGQLDCVKPLCDFDFSLDGEPLTRWSHEPTSRSIFQLGQGKISNTSATHTLKISNTTSYLLVDYALIDAPLGTPLQDQAAGRLWANINNTAVTYNGAWNKFYNSEKDCESMQSKTAGDSIGFDFIGDSIFVFGQTDNSFPGSVSVNITVDDLSPTTQGFLNSPGSTSDRFFIYYNNSSLSSSQHHIQITVATITEVQLFDFFGFMYHSPQGDAVAPTLSVVPSDSPSSHNPIQTTAISRSKSASSIAGPVAGSVAAVVLAALILIFCAQKRRRRGSLMFTPFEPEFPHVPLANSRKKTISAAVSSTSATGVPDTPSTTDVHDDGMVPHSFMITPTPSTSVAMGGNTEGRRMITFNDEALLSSAAAAFCPLNISGYFSFALWINHPLQLLLLLLPALFPVTMIRLYGGAGSESKSKKAFRRPNDAEKWELRAVDFSTGRTRDGHGYGFGYKTVDPDTTPENPNPWVYRLLTGRRLARADCDASLGTSRHGILSKTVDVPVGAWVGTHGRCTSALTSSISALRTGVDGAEFEWEFPLLEPAANTVPVMVLGLAVLLKSSEIENCAELLGGLISESKLLPGLRDCSGSERIPAAAW</sequence>
<evidence type="ECO:0000313" key="4">
    <source>
        <dbReference type="Proteomes" id="UP001218218"/>
    </source>
</evidence>
<keyword evidence="2" id="KW-0472">Membrane</keyword>
<keyword evidence="2" id="KW-1133">Transmembrane helix</keyword>
<protein>
    <recommendedName>
        <fullName evidence="5">Transmembrane protein</fullName>
    </recommendedName>
</protein>
<dbReference type="AlphaFoldDB" id="A0AAD6ZV36"/>
<feature type="transmembrane region" description="Helical" evidence="2">
    <location>
        <begin position="330"/>
        <end position="352"/>
    </location>
</feature>
<evidence type="ECO:0000256" key="1">
    <source>
        <dbReference type="SAM" id="MobiDB-lite"/>
    </source>
</evidence>
<dbReference type="Gene3D" id="2.60.120.260">
    <property type="entry name" value="Galactose-binding domain-like"/>
    <property type="match status" value="1"/>
</dbReference>
<keyword evidence="2" id="KW-0812">Transmembrane</keyword>
<dbReference type="Proteomes" id="UP001218218">
    <property type="component" value="Unassembled WGS sequence"/>
</dbReference>
<comment type="caution">
    <text evidence="3">The sequence shown here is derived from an EMBL/GenBank/DDBJ whole genome shotgun (WGS) entry which is preliminary data.</text>
</comment>
<evidence type="ECO:0000256" key="2">
    <source>
        <dbReference type="SAM" id="Phobius"/>
    </source>
</evidence>
<reference evidence="3" key="1">
    <citation type="submission" date="2023-03" db="EMBL/GenBank/DDBJ databases">
        <title>Massive genome expansion in bonnet fungi (Mycena s.s.) driven by repeated elements and novel gene families across ecological guilds.</title>
        <authorList>
            <consortium name="Lawrence Berkeley National Laboratory"/>
            <person name="Harder C.B."/>
            <person name="Miyauchi S."/>
            <person name="Viragh M."/>
            <person name="Kuo A."/>
            <person name="Thoen E."/>
            <person name="Andreopoulos B."/>
            <person name="Lu D."/>
            <person name="Skrede I."/>
            <person name="Drula E."/>
            <person name="Henrissat B."/>
            <person name="Morin E."/>
            <person name="Kohler A."/>
            <person name="Barry K."/>
            <person name="LaButti K."/>
            <person name="Morin E."/>
            <person name="Salamov A."/>
            <person name="Lipzen A."/>
            <person name="Mereny Z."/>
            <person name="Hegedus B."/>
            <person name="Baldrian P."/>
            <person name="Stursova M."/>
            <person name="Weitz H."/>
            <person name="Taylor A."/>
            <person name="Grigoriev I.V."/>
            <person name="Nagy L.G."/>
            <person name="Martin F."/>
            <person name="Kauserud H."/>
        </authorList>
    </citation>
    <scope>NUCLEOTIDE SEQUENCE</scope>
    <source>
        <strain evidence="3">CBHHK002</strain>
    </source>
</reference>
<evidence type="ECO:0000313" key="3">
    <source>
        <dbReference type="EMBL" id="KAJ7340834.1"/>
    </source>
</evidence>
<gene>
    <name evidence="3" type="ORF">DFH08DRAFT_812011</name>
</gene>
<organism evidence="3 4">
    <name type="scientific">Mycena albidolilacea</name>
    <dbReference type="NCBI Taxonomy" id="1033008"/>
    <lineage>
        <taxon>Eukaryota</taxon>
        <taxon>Fungi</taxon>
        <taxon>Dikarya</taxon>
        <taxon>Basidiomycota</taxon>
        <taxon>Agaricomycotina</taxon>
        <taxon>Agaricomycetes</taxon>
        <taxon>Agaricomycetidae</taxon>
        <taxon>Agaricales</taxon>
        <taxon>Marasmiineae</taxon>
        <taxon>Mycenaceae</taxon>
        <taxon>Mycena</taxon>
    </lineage>
</organism>
<keyword evidence="4" id="KW-1185">Reference proteome</keyword>
<feature type="transmembrane region" description="Helical" evidence="2">
    <location>
        <begin position="442"/>
        <end position="466"/>
    </location>
</feature>
<name>A0AAD6ZV36_9AGAR</name>